<dbReference type="RefSeq" id="WP_109431844.1">
    <property type="nucleotide sequence ID" value="NZ_MPDK01000074.1"/>
</dbReference>
<protein>
    <submittedName>
        <fullName evidence="2">Uncharacterized protein</fullName>
    </submittedName>
</protein>
<organism evidence="2 3">
    <name type="scientific">Sulfoacidibacillus thermotolerans</name>
    <name type="common">Acidibacillus sulfuroxidans</name>
    <dbReference type="NCBI Taxonomy" id="1765684"/>
    <lineage>
        <taxon>Bacteria</taxon>
        <taxon>Bacillati</taxon>
        <taxon>Bacillota</taxon>
        <taxon>Bacilli</taxon>
        <taxon>Bacillales</taxon>
        <taxon>Alicyclobacillaceae</taxon>
        <taxon>Sulfoacidibacillus</taxon>
    </lineage>
</organism>
<comment type="caution">
    <text evidence="2">The sequence shown here is derived from an EMBL/GenBank/DDBJ whole genome shotgun (WGS) entry which is preliminary data.</text>
</comment>
<evidence type="ECO:0000313" key="2">
    <source>
        <dbReference type="EMBL" id="PWI52060.1"/>
    </source>
</evidence>
<gene>
    <name evidence="2" type="ORF">BM613_14185</name>
</gene>
<dbReference type="EMBL" id="MPDK01000074">
    <property type="protein sequence ID" value="PWI52060.1"/>
    <property type="molecule type" value="Genomic_DNA"/>
</dbReference>
<evidence type="ECO:0000256" key="1">
    <source>
        <dbReference type="SAM" id="MobiDB-lite"/>
    </source>
</evidence>
<proteinExistence type="predicted"/>
<dbReference type="Proteomes" id="UP000245380">
    <property type="component" value="Unassembled WGS sequence"/>
</dbReference>
<evidence type="ECO:0000313" key="3">
    <source>
        <dbReference type="Proteomes" id="UP000245380"/>
    </source>
</evidence>
<keyword evidence="3" id="KW-1185">Reference proteome</keyword>
<reference evidence="2 3" key="1">
    <citation type="submission" date="2016-11" db="EMBL/GenBank/DDBJ databases">
        <title>Comparative genomics of Acidibacillus ferroxidans species.</title>
        <authorList>
            <person name="Oliveira G."/>
            <person name="Nunes G."/>
            <person name="Oliveira R."/>
            <person name="Araujo F."/>
            <person name="Salim A."/>
            <person name="Scholte L."/>
            <person name="Morais D."/>
            <person name="Nancucheo I."/>
            <person name="Johnson D.B."/>
            <person name="Grail B."/>
            <person name="Bittencourt J."/>
            <person name="Valadares R."/>
        </authorList>
    </citation>
    <scope>NUCLEOTIDE SEQUENCE [LARGE SCALE GENOMIC DNA]</scope>
    <source>
        <strain evidence="2 3">Y002</strain>
    </source>
</reference>
<feature type="region of interest" description="Disordered" evidence="1">
    <location>
        <begin position="58"/>
        <end position="82"/>
    </location>
</feature>
<feature type="compositionally biased region" description="Basic and acidic residues" evidence="1">
    <location>
        <begin position="59"/>
        <end position="82"/>
    </location>
</feature>
<name>A0A2U3CSQ5_SULT2</name>
<accession>A0A2U3CSQ5</accession>
<dbReference type="AlphaFoldDB" id="A0A2U3CSQ5"/>
<sequence length="82" mass="9953">MILTTERVVVGLIAFGMLFFLQSRSRRVTDQIVKKMQEDRERRIDDWIEEERSEDYDQFELHPPRKKLEAESEERSHSKEEV</sequence>